<evidence type="ECO:0000313" key="2">
    <source>
        <dbReference type="EMBL" id="KAG8240398.1"/>
    </source>
</evidence>
<reference evidence="2" key="1">
    <citation type="submission" date="2013-04" db="EMBL/GenBank/DDBJ databases">
        <authorList>
            <person name="Qu J."/>
            <person name="Murali S.C."/>
            <person name="Bandaranaike D."/>
            <person name="Bellair M."/>
            <person name="Blankenburg K."/>
            <person name="Chao H."/>
            <person name="Dinh H."/>
            <person name="Doddapaneni H."/>
            <person name="Downs B."/>
            <person name="Dugan-Rocha S."/>
            <person name="Elkadiri S."/>
            <person name="Gnanaolivu R.D."/>
            <person name="Hernandez B."/>
            <person name="Javaid M."/>
            <person name="Jayaseelan J.C."/>
            <person name="Lee S."/>
            <person name="Li M."/>
            <person name="Ming W."/>
            <person name="Munidasa M."/>
            <person name="Muniz J."/>
            <person name="Nguyen L."/>
            <person name="Ongeri F."/>
            <person name="Osuji N."/>
            <person name="Pu L.-L."/>
            <person name="Puazo M."/>
            <person name="Qu C."/>
            <person name="Quiroz J."/>
            <person name="Raj R."/>
            <person name="Weissenberger G."/>
            <person name="Xin Y."/>
            <person name="Zou X."/>
            <person name="Han Y."/>
            <person name="Richards S."/>
            <person name="Worley K."/>
            <person name="Muzny D."/>
            <person name="Gibbs R."/>
        </authorList>
    </citation>
    <scope>NUCLEOTIDE SEQUENCE</scope>
    <source>
        <strain evidence="2">Sampled in the wild</strain>
    </source>
</reference>
<feature type="compositionally biased region" description="Basic and acidic residues" evidence="1">
    <location>
        <begin position="120"/>
        <end position="139"/>
    </location>
</feature>
<evidence type="ECO:0000313" key="3">
    <source>
        <dbReference type="Proteomes" id="UP000792457"/>
    </source>
</evidence>
<dbReference type="Proteomes" id="UP000792457">
    <property type="component" value="Unassembled WGS sequence"/>
</dbReference>
<dbReference type="EMBL" id="KZ312451">
    <property type="protein sequence ID" value="KAG8240398.1"/>
    <property type="molecule type" value="Genomic_DNA"/>
</dbReference>
<reference evidence="2" key="2">
    <citation type="submission" date="2017-10" db="EMBL/GenBank/DDBJ databases">
        <title>Ladona fulva Genome sequencing and assembly.</title>
        <authorList>
            <person name="Murali S."/>
            <person name="Richards S."/>
            <person name="Bandaranaike D."/>
            <person name="Bellair M."/>
            <person name="Blankenburg K."/>
            <person name="Chao H."/>
            <person name="Dinh H."/>
            <person name="Doddapaneni H."/>
            <person name="Dugan-Rocha S."/>
            <person name="Elkadiri S."/>
            <person name="Gnanaolivu R."/>
            <person name="Hernandez B."/>
            <person name="Skinner E."/>
            <person name="Javaid M."/>
            <person name="Lee S."/>
            <person name="Li M."/>
            <person name="Ming W."/>
            <person name="Munidasa M."/>
            <person name="Muniz J."/>
            <person name="Nguyen L."/>
            <person name="Hughes D."/>
            <person name="Osuji N."/>
            <person name="Pu L.-L."/>
            <person name="Puazo M."/>
            <person name="Qu C."/>
            <person name="Quiroz J."/>
            <person name="Raj R."/>
            <person name="Weissenberger G."/>
            <person name="Xin Y."/>
            <person name="Zou X."/>
            <person name="Han Y."/>
            <person name="Worley K."/>
            <person name="Muzny D."/>
            <person name="Gibbs R."/>
        </authorList>
    </citation>
    <scope>NUCLEOTIDE SEQUENCE</scope>
    <source>
        <strain evidence="2">Sampled in the wild</strain>
    </source>
</reference>
<dbReference type="GO" id="GO:0003676">
    <property type="term" value="F:nucleic acid binding"/>
    <property type="evidence" value="ECO:0007669"/>
    <property type="project" value="InterPro"/>
</dbReference>
<dbReference type="AlphaFoldDB" id="A0A8K0KU54"/>
<organism evidence="2 3">
    <name type="scientific">Ladona fulva</name>
    <name type="common">Scarce chaser dragonfly</name>
    <name type="synonym">Libellula fulva</name>
    <dbReference type="NCBI Taxonomy" id="123851"/>
    <lineage>
        <taxon>Eukaryota</taxon>
        <taxon>Metazoa</taxon>
        <taxon>Ecdysozoa</taxon>
        <taxon>Arthropoda</taxon>
        <taxon>Hexapoda</taxon>
        <taxon>Insecta</taxon>
        <taxon>Pterygota</taxon>
        <taxon>Palaeoptera</taxon>
        <taxon>Odonata</taxon>
        <taxon>Epiprocta</taxon>
        <taxon>Anisoptera</taxon>
        <taxon>Libelluloidea</taxon>
        <taxon>Libellulidae</taxon>
        <taxon>Ladona</taxon>
    </lineage>
</organism>
<feature type="region of interest" description="Disordered" evidence="1">
    <location>
        <begin position="108"/>
        <end position="177"/>
    </location>
</feature>
<keyword evidence="3" id="KW-1185">Reference proteome</keyword>
<comment type="caution">
    <text evidence="2">The sequence shown here is derived from an EMBL/GenBank/DDBJ whole genome shotgun (WGS) entry which is preliminary data.</text>
</comment>
<protein>
    <submittedName>
        <fullName evidence="2">Uncharacterized protein</fullName>
    </submittedName>
</protein>
<dbReference type="InterPro" id="IPR036397">
    <property type="entry name" value="RNaseH_sf"/>
</dbReference>
<feature type="compositionally biased region" description="Acidic residues" evidence="1">
    <location>
        <begin position="154"/>
        <end position="165"/>
    </location>
</feature>
<dbReference type="OrthoDB" id="6618660at2759"/>
<evidence type="ECO:0000256" key="1">
    <source>
        <dbReference type="SAM" id="MobiDB-lite"/>
    </source>
</evidence>
<accession>A0A8K0KU54</accession>
<sequence>MYSCDQTSVELLALVEMRKPSSADCHGVARLPPYHCQCNPIELIYVKVKRFVADRNSTFKLSDMETLTHEVKGSVHGLGLRKPEPGDGVRVDPLEIWDAAMCRKCRARKKATTDEDEGGEDPRPSEGWSGKDDQPERINGDSNFDYNTELRDTENDDSEEVDEVDPSNSTVSEEWLP</sequence>
<dbReference type="Gene3D" id="3.30.420.10">
    <property type="entry name" value="Ribonuclease H-like superfamily/Ribonuclease H"/>
    <property type="match status" value="1"/>
</dbReference>
<proteinExistence type="predicted"/>
<gene>
    <name evidence="2" type="ORF">J437_LFUL002541</name>
</gene>
<name>A0A8K0KU54_LADFU</name>